<feature type="domain" description="Acyltransferase 3" evidence="2">
    <location>
        <begin position="43"/>
        <end position="356"/>
    </location>
</feature>
<keyword evidence="1" id="KW-0812">Transmembrane</keyword>
<evidence type="ECO:0000256" key="1">
    <source>
        <dbReference type="SAM" id="Phobius"/>
    </source>
</evidence>
<keyword evidence="4" id="KW-1185">Reference proteome</keyword>
<proteinExistence type="predicted"/>
<feature type="transmembrane region" description="Helical" evidence="1">
    <location>
        <begin position="241"/>
        <end position="261"/>
    </location>
</feature>
<dbReference type="EMBL" id="JAASQR010000002">
    <property type="protein sequence ID" value="NIJ16135.1"/>
    <property type="molecule type" value="Genomic_DNA"/>
</dbReference>
<keyword evidence="1" id="KW-0472">Membrane</keyword>
<feature type="transmembrane region" description="Helical" evidence="1">
    <location>
        <begin position="120"/>
        <end position="138"/>
    </location>
</feature>
<dbReference type="RefSeq" id="WP_167302818.1">
    <property type="nucleotide sequence ID" value="NZ_JAASQR010000002.1"/>
</dbReference>
<feature type="transmembrane region" description="Helical" evidence="1">
    <location>
        <begin position="338"/>
        <end position="360"/>
    </location>
</feature>
<gene>
    <name evidence="3" type="ORF">FHS54_001101</name>
</gene>
<feature type="transmembrane region" description="Helical" evidence="1">
    <location>
        <begin position="273"/>
        <end position="292"/>
    </location>
</feature>
<reference evidence="3 4" key="1">
    <citation type="submission" date="2020-03" db="EMBL/GenBank/DDBJ databases">
        <title>Genomic Encyclopedia of Type Strains, Phase IV (KMG-IV): sequencing the most valuable type-strain genomes for metagenomic binning, comparative biology and taxonomic classification.</title>
        <authorList>
            <person name="Goeker M."/>
        </authorList>
    </citation>
    <scope>NUCLEOTIDE SEQUENCE [LARGE SCALE GENOMIC DNA]</scope>
    <source>
        <strain evidence="3 4">DSM 21299</strain>
    </source>
</reference>
<dbReference type="Proteomes" id="UP000576821">
    <property type="component" value="Unassembled WGS sequence"/>
</dbReference>
<feature type="transmembrane region" description="Helical" evidence="1">
    <location>
        <begin position="144"/>
        <end position="161"/>
    </location>
</feature>
<dbReference type="InterPro" id="IPR002656">
    <property type="entry name" value="Acyl_transf_3_dom"/>
</dbReference>
<feature type="transmembrane region" description="Helical" evidence="1">
    <location>
        <begin position="203"/>
        <end position="229"/>
    </location>
</feature>
<dbReference type="GO" id="GO:0016747">
    <property type="term" value="F:acyltransferase activity, transferring groups other than amino-acyl groups"/>
    <property type="evidence" value="ECO:0007669"/>
    <property type="project" value="InterPro"/>
</dbReference>
<name>A0A846ME99_9SPHN</name>
<keyword evidence="1" id="KW-1133">Transmembrane helix</keyword>
<dbReference type="AlphaFoldDB" id="A0A846ME99"/>
<dbReference type="Pfam" id="PF01757">
    <property type="entry name" value="Acyl_transf_3"/>
    <property type="match status" value="1"/>
</dbReference>
<feature type="transmembrane region" description="Helical" evidence="1">
    <location>
        <begin position="301"/>
        <end position="318"/>
    </location>
</feature>
<comment type="caution">
    <text evidence="3">The sequence shown here is derived from an EMBL/GenBank/DDBJ whole genome shotgun (WGS) entry which is preliminary data.</text>
</comment>
<dbReference type="GO" id="GO:0000271">
    <property type="term" value="P:polysaccharide biosynthetic process"/>
    <property type="evidence" value="ECO:0007669"/>
    <property type="project" value="TreeGrafter"/>
</dbReference>
<feature type="transmembrane region" description="Helical" evidence="1">
    <location>
        <begin position="45"/>
        <end position="67"/>
    </location>
</feature>
<evidence type="ECO:0000313" key="4">
    <source>
        <dbReference type="Proteomes" id="UP000576821"/>
    </source>
</evidence>
<accession>A0A846ME99</accession>
<evidence type="ECO:0000313" key="3">
    <source>
        <dbReference type="EMBL" id="NIJ16135.1"/>
    </source>
</evidence>
<feature type="transmembrane region" description="Helical" evidence="1">
    <location>
        <begin position="173"/>
        <end position="191"/>
    </location>
</feature>
<dbReference type="GO" id="GO:0016020">
    <property type="term" value="C:membrane"/>
    <property type="evidence" value="ECO:0007669"/>
    <property type="project" value="TreeGrafter"/>
</dbReference>
<dbReference type="PANTHER" id="PTHR23028:SF53">
    <property type="entry name" value="ACYL_TRANSF_3 DOMAIN-CONTAINING PROTEIN"/>
    <property type="match status" value="1"/>
</dbReference>
<evidence type="ECO:0000259" key="2">
    <source>
        <dbReference type="Pfam" id="PF01757"/>
    </source>
</evidence>
<organism evidence="3 4">
    <name type="scientific">Sphingobium vermicomposti</name>
    <dbReference type="NCBI Taxonomy" id="529005"/>
    <lineage>
        <taxon>Bacteria</taxon>
        <taxon>Pseudomonadati</taxon>
        <taxon>Pseudomonadota</taxon>
        <taxon>Alphaproteobacteria</taxon>
        <taxon>Sphingomonadales</taxon>
        <taxon>Sphingomonadaceae</taxon>
        <taxon>Sphingobium</taxon>
    </lineage>
</organism>
<protein>
    <submittedName>
        <fullName evidence="3">Peptidoglycan/LPS O-acetylase OafA/YrhL</fullName>
    </submittedName>
</protein>
<sequence length="379" mass="42698">MAELGSNNPALAGETYQRTTVDAAMARPAAPAKAKAREFNHTVHGLRGVAAMMVFFAHVLSGVAENIYAGDPSYSALVEGPGNFGRWGVWLFFVISGYVILPSVLRYLPGEFALRRFFRLYPLFFAFSLLFIALNAASNAYPELNSPWTVVPGLLMINLLTQTQQLTPNAWSLSYEVLFYALACAIVHFAVRRRSLLETLPFALFAIALLCRYPAMAFFLAGIAARLLDDRNIRPAPGPRIVLEMLAFAACVYCASVRHYTFLPEDLGDWRTYGLYVATALFFYMAIARGSLTSRLLDRPAILYLGTVSYSLYLAHPYSYLLMRKGFAQFGLFSDNWLLSVTVFMIAVMAVTLAITHVVYRVLERYPYQWFFHERVFHR</sequence>
<feature type="transmembrane region" description="Helical" evidence="1">
    <location>
        <begin position="87"/>
        <end position="108"/>
    </location>
</feature>
<dbReference type="InterPro" id="IPR050879">
    <property type="entry name" value="Acyltransferase_3"/>
</dbReference>
<dbReference type="PANTHER" id="PTHR23028">
    <property type="entry name" value="ACETYLTRANSFERASE"/>
    <property type="match status" value="1"/>
</dbReference>